<dbReference type="EMBL" id="AKHW03000533">
    <property type="protein sequence ID" value="KYO46115.1"/>
    <property type="molecule type" value="Genomic_DNA"/>
</dbReference>
<keyword evidence="5 14" id="KW-0067">ATP-binding</keyword>
<dbReference type="AlphaFoldDB" id="A0A151PBI7"/>
<proteinExistence type="inferred from homology"/>
<name>A0A151PBI7_ALLMI</name>
<dbReference type="Proteomes" id="UP000050525">
    <property type="component" value="Unassembled WGS sequence"/>
</dbReference>
<comment type="catalytic activity">
    <reaction evidence="9">
        <text>12-hydroxy-(5Z,8Z,10E,14Z)-eicosatetraenoate + ATP + CoA = 12-hydroxy-(5Z,8Z,10E,14Z)-eicosatetraenoyl-CoA + AMP + diphosphate</text>
        <dbReference type="Rhea" id="RHEA:52112"/>
        <dbReference type="ChEBI" id="CHEBI:30616"/>
        <dbReference type="ChEBI" id="CHEBI:33019"/>
        <dbReference type="ChEBI" id="CHEBI:57287"/>
        <dbReference type="ChEBI" id="CHEBI:90718"/>
        <dbReference type="ChEBI" id="CHEBI:136408"/>
        <dbReference type="ChEBI" id="CHEBI:456215"/>
    </reaction>
    <physiologicalReaction direction="left-to-right" evidence="9">
        <dbReference type="Rhea" id="RHEA:52113"/>
    </physiologicalReaction>
</comment>
<evidence type="ECO:0000256" key="16">
    <source>
        <dbReference type="SAM" id="MobiDB-lite"/>
    </source>
</evidence>
<evidence type="ECO:0000256" key="2">
    <source>
        <dbReference type="ARBA" id="ARBA00022598"/>
    </source>
</evidence>
<dbReference type="InterPro" id="IPR025214">
    <property type="entry name" value="CENP-U"/>
</dbReference>
<comment type="caution">
    <text evidence="18">The sequence shown here is derived from an EMBL/GenBank/DDBJ whole genome shotgun (WGS) entry which is preliminary data.</text>
</comment>
<comment type="catalytic activity">
    <reaction evidence="13">
        <text>hexadecanoate + ATP + CoA = hexadecanoyl-CoA + AMP + diphosphate</text>
        <dbReference type="Rhea" id="RHEA:30751"/>
        <dbReference type="ChEBI" id="CHEBI:7896"/>
        <dbReference type="ChEBI" id="CHEBI:30616"/>
        <dbReference type="ChEBI" id="CHEBI:33019"/>
        <dbReference type="ChEBI" id="CHEBI:57287"/>
        <dbReference type="ChEBI" id="CHEBI:57379"/>
        <dbReference type="ChEBI" id="CHEBI:456215"/>
    </reaction>
    <physiologicalReaction direction="left-to-right" evidence="13">
        <dbReference type="Rhea" id="RHEA:30752"/>
    </physiologicalReaction>
</comment>
<feature type="region of interest" description="Disordered" evidence="16">
    <location>
        <begin position="800"/>
        <end position="828"/>
    </location>
</feature>
<dbReference type="eggNOG" id="KOG1256">
    <property type="taxonomic scope" value="Eukaryota"/>
</dbReference>
<dbReference type="InterPro" id="IPR042099">
    <property type="entry name" value="ANL_N_sf"/>
</dbReference>
<gene>
    <name evidence="18" type="primary">CENPU</name>
    <name evidence="18" type="ORF">Y1Q_0021680</name>
</gene>
<evidence type="ECO:0000256" key="12">
    <source>
        <dbReference type="ARBA" id="ARBA00024565"/>
    </source>
</evidence>
<evidence type="ECO:0000256" key="6">
    <source>
        <dbReference type="ARBA" id="ARBA00023098"/>
    </source>
</evidence>
<accession>A0A151PBI7</accession>
<dbReference type="Pfam" id="PF13097">
    <property type="entry name" value="CENP-U"/>
    <property type="match status" value="1"/>
</dbReference>
<keyword evidence="4 14" id="KW-0276">Fatty acid metabolism</keyword>
<dbReference type="GO" id="GO:0047676">
    <property type="term" value="F:arachidonate-CoA ligase activity"/>
    <property type="evidence" value="ECO:0007669"/>
    <property type="project" value="UniProtKB-EC"/>
</dbReference>
<dbReference type="GO" id="GO:0016020">
    <property type="term" value="C:membrane"/>
    <property type="evidence" value="ECO:0007669"/>
    <property type="project" value="TreeGrafter"/>
</dbReference>
<keyword evidence="15" id="KW-0175">Coiled coil</keyword>
<comment type="catalytic activity">
    <reaction evidence="8">
        <text>a long-chain fatty acid + ATP + CoA = a long-chain fatty acyl-CoA + AMP + diphosphate</text>
        <dbReference type="Rhea" id="RHEA:15421"/>
        <dbReference type="ChEBI" id="CHEBI:30616"/>
        <dbReference type="ChEBI" id="CHEBI:33019"/>
        <dbReference type="ChEBI" id="CHEBI:57287"/>
        <dbReference type="ChEBI" id="CHEBI:57560"/>
        <dbReference type="ChEBI" id="CHEBI:83139"/>
        <dbReference type="ChEBI" id="CHEBI:456215"/>
        <dbReference type="EC" id="6.2.1.3"/>
    </reaction>
    <physiologicalReaction direction="left-to-right" evidence="8">
        <dbReference type="Rhea" id="RHEA:15422"/>
    </physiologicalReaction>
</comment>
<feature type="compositionally biased region" description="Basic and acidic residues" evidence="16">
    <location>
        <begin position="807"/>
        <end position="818"/>
    </location>
</feature>
<keyword evidence="2 14" id="KW-0436">Ligase</keyword>
<evidence type="ECO:0000256" key="8">
    <source>
        <dbReference type="ARBA" id="ARBA00024484"/>
    </source>
</evidence>
<evidence type="ECO:0000256" key="11">
    <source>
        <dbReference type="ARBA" id="ARBA00024548"/>
    </source>
</evidence>
<feature type="compositionally biased region" description="Basic and acidic residues" evidence="16">
    <location>
        <begin position="940"/>
        <end position="957"/>
    </location>
</feature>
<dbReference type="STRING" id="8496.A0A151PBI7"/>
<keyword evidence="6 14" id="KW-0443">Lipid metabolism</keyword>
<dbReference type="Gene3D" id="3.40.50.12780">
    <property type="entry name" value="N-terminal domain of ligase-like"/>
    <property type="match status" value="1"/>
</dbReference>
<comment type="catalytic activity">
    <reaction evidence="7">
        <text>5-hydroxy-(6E,8Z,11Z,14Z)-eicosatetraenoate + ATP + CoA = 5-hydroxy-(6E,8Z,11Z,14Z)-eicosatetraenoyl-CoA + AMP + diphosphate</text>
        <dbReference type="Rhea" id="RHEA:52108"/>
        <dbReference type="ChEBI" id="CHEBI:30616"/>
        <dbReference type="ChEBI" id="CHEBI:33019"/>
        <dbReference type="ChEBI" id="CHEBI:57287"/>
        <dbReference type="ChEBI" id="CHEBI:65341"/>
        <dbReference type="ChEBI" id="CHEBI:136407"/>
        <dbReference type="ChEBI" id="CHEBI:456215"/>
    </reaction>
    <physiologicalReaction direction="left-to-right" evidence="7">
        <dbReference type="Rhea" id="RHEA:52109"/>
    </physiologicalReaction>
</comment>
<feature type="coiled-coil region" evidence="15">
    <location>
        <begin position="1077"/>
        <end position="1132"/>
    </location>
</feature>
<comment type="function">
    <text evidence="14">Catalyzes the conversion of long-chain fatty acids to their active form acyl-CoAs for both synthesis of cellular lipids, and degradation via beta-oxidation.</text>
</comment>
<dbReference type="SUPFAM" id="SSF56801">
    <property type="entry name" value="Acetyl-CoA synthetase-like"/>
    <property type="match status" value="1"/>
</dbReference>
<evidence type="ECO:0000313" key="18">
    <source>
        <dbReference type="EMBL" id="KYO46115.1"/>
    </source>
</evidence>
<dbReference type="InterPro" id="IPR000873">
    <property type="entry name" value="AMP-dep_synth/lig_dom"/>
</dbReference>
<evidence type="ECO:0000259" key="17">
    <source>
        <dbReference type="Pfam" id="PF00501"/>
    </source>
</evidence>
<sequence length="1204" mass="135787">MPEESQLPSPADLVAQGCCFQPGRGGSRQLVTKSGTSTISSTSAVQQECIFIIAEQPDRGRAGSKESNLRNNNQITMQAHELFRHLRMPELGDVRQYVRTLPTNTLMGFGAFAALTTYWYATRPKALKPPCDLAMQSVEIEGGEHARRSALLNSDEPLIYYYDDVRTVCDIFQRGMQVSNNGPCLGVRKPNQPYEWISYKEVSERAECVGSALLYRGYKPAPDQYIGIFAQNRPEWVIIEQGCYAYSMVVVPLYDTLGADAICYIVNKADIALVFCDKSDKAKLLLSNVEKGETPVLNTIVMMESFDNDLVDHGKKCGVEIFSMREIEDLGRTHRQKPVPPKPEDLAIICFTSGTTGNPKGAMITHQNIVSNASAFLKSTENAFVPCPDDILISFLPLAHMFERVVECVILCHGGRIGFFQGDIRLLMDDLKTLQPTVFPVVPRLLNRMFDKIFGQANTSLKRWILDFASKRKEAELRSGVVRNNSLWDKLIFRKIQASLGGKVRLMITGAAPVSASVLTFLRAALGCQFYEGYGQTECTAGCSLTVPGDWTAGHVGTPMPCNIVKLVDVEEMNYFAAKGEGEVCVKGPNVFLGYLKDPEKTTEALDKDGWLHTGDVGKWLPNGTLKIIDRKKHIFKLAQGEYIAPEKIENVYLRSEPVAQVFVHGESLQAFLIAIVVPDPEILPSWAKKKGYESSYEELCKNKDLRKHILEDMLKVGKESGLKSFEQVKTIALHPEMFSIENGLLTPTLKAKRPELRTYFKAQIDELYANVRIVEVYNLFLQLYGQRCIGGRCAAREKASRKKMERNRLRSKQDEHKSKKRPCKKLLPPDELDVSRILKVPETRQLEESDDSFDHPLHSTAVDADGDVELLEEENLEHDASSIHSPDSAPERKNTRGSKKQGCLKIPEDGAGKLEAESSEDEFSKENTIQKKIAQKTRTNMEESKLPSEEAPKDSSSESNLSDQITDLVKKLNAHKKSEKSTKSHEKPKKKLSQKTALDPSDKVDSLHSVQVWCPKGIKRFSRDITELDVVLAKFEDITADYKERVESTICSRAIDGFLSGFKDQLTNTITEVQELKDLKRKNAKVLAEINKKRRRLMEIREELIGTEPKLKQLQKEYAELQERKSSFRITTQFITDLKELRKEYSDNREKHPLEKVTYGVSSLPALLIESRRILRAEKHFQKINKSLQQALDLQRQKPPEKL</sequence>
<dbReference type="PANTHER" id="PTHR43272:SF28">
    <property type="entry name" value="LONG-CHAIN-FATTY-ACID--COA LIGASE 1"/>
    <property type="match status" value="1"/>
</dbReference>
<evidence type="ECO:0000256" key="10">
    <source>
        <dbReference type="ARBA" id="ARBA00024532"/>
    </source>
</evidence>
<dbReference type="GO" id="GO:0005783">
    <property type="term" value="C:endoplasmic reticulum"/>
    <property type="evidence" value="ECO:0007669"/>
    <property type="project" value="TreeGrafter"/>
</dbReference>
<dbReference type="CDD" id="cd05927">
    <property type="entry name" value="LC-FACS_euk"/>
    <property type="match status" value="1"/>
</dbReference>
<dbReference type="InterPro" id="IPR045311">
    <property type="entry name" value="LC-FACS_euk"/>
</dbReference>
<comment type="catalytic activity">
    <reaction evidence="11">
        <text>(5Z,8Z,11Z,14Z)-eicosatetraenoate + ATP + CoA = (5Z,8Z,11Z,14Z)-eicosatetraenoyl-CoA + AMP + diphosphate</text>
        <dbReference type="Rhea" id="RHEA:19713"/>
        <dbReference type="ChEBI" id="CHEBI:30616"/>
        <dbReference type="ChEBI" id="CHEBI:32395"/>
        <dbReference type="ChEBI" id="CHEBI:33019"/>
        <dbReference type="ChEBI" id="CHEBI:57287"/>
        <dbReference type="ChEBI" id="CHEBI:57368"/>
        <dbReference type="ChEBI" id="CHEBI:456215"/>
        <dbReference type="EC" id="6.2.1.15"/>
    </reaction>
    <physiologicalReaction direction="left-to-right" evidence="11">
        <dbReference type="Rhea" id="RHEA:19714"/>
    </physiologicalReaction>
</comment>
<evidence type="ECO:0000256" key="1">
    <source>
        <dbReference type="ARBA" id="ARBA00006432"/>
    </source>
</evidence>
<evidence type="ECO:0000256" key="4">
    <source>
        <dbReference type="ARBA" id="ARBA00022832"/>
    </source>
</evidence>
<reference evidence="18 19" key="1">
    <citation type="journal article" date="2012" name="Genome Biol.">
        <title>Sequencing three crocodilian genomes to illuminate the evolution of archosaurs and amniotes.</title>
        <authorList>
            <person name="St John J.A."/>
            <person name="Braun E.L."/>
            <person name="Isberg S.R."/>
            <person name="Miles L.G."/>
            <person name="Chong A.Y."/>
            <person name="Gongora J."/>
            <person name="Dalzell P."/>
            <person name="Moran C."/>
            <person name="Bed'hom B."/>
            <person name="Abzhanov A."/>
            <person name="Burgess S.C."/>
            <person name="Cooksey A.M."/>
            <person name="Castoe T.A."/>
            <person name="Crawford N.G."/>
            <person name="Densmore L.D."/>
            <person name="Drew J.C."/>
            <person name="Edwards S.V."/>
            <person name="Faircloth B.C."/>
            <person name="Fujita M.K."/>
            <person name="Greenwold M.J."/>
            <person name="Hoffmann F.G."/>
            <person name="Howard J.M."/>
            <person name="Iguchi T."/>
            <person name="Janes D.E."/>
            <person name="Khan S.Y."/>
            <person name="Kohno S."/>
            <person name="de Koning A.J."/>
            <person name="Lance S.L."/>
            <person name="McCarthy F.M."/>
            <person name="McCormack J.E."/>
            <person name="Merchant M.E."/>
            <person name="Peterson D.G."/>
            <person name="Pollock D.D."/>
            <person name="Pourmand N."/>
            <person name="Raney B.J."/>
            <person name="Roessler K.A."/>
            <person name="Sanford J.R."/>
            <person name="Sawyer R.H."/>
            <person name="Schmidt C.J."/>
            <person name="Triplett E.W."/>
            <person name="Tuberville T.D."/>
            <person name="Venegas-Anaya M."/>
            <person name="Howard J.T."/>
            <person name="Jarvis E.D."/>
            <person name="Guillette L.J.Jr."/>
            <person name="Glenn T.C."/>
            <person name="Green R.E."/>
            <person name="Ray D.A."/>
        </authorList>
    </citation>
    <scope>NUCLEOTIDE SEQUENCE [LARGE SCALE GENOMIC DNA]</scope>
    <source>
        <strain evidence="18">KSC_2009_1</strain>
    </source>
</reference>
<dbReference type="InterPro" id="IPR020845">
    <property type="entry name" value="AMP-binding_CS"/>
</dbReference>
<comment type="catalytic activity">
    <reaction evidence="12">
        <text>(E)-hexadec-2-enoate + ATP + CoA = (2E)-hexadecenoyl-CoA + AMP + diphosphate</text>
        <dbReference type="Rhea" id="RHEA:36139"/>
        <dbReference type="ChEBI" id="CHEBI:30616"/>
        <dbReference type="ChEBI" id="CHEBI:33019"/>
        <dbReference type="ChEBI" id="CHEBI:57287"/>
        <dbReference type="ChEBI" id="CHEBI:61526"/>
        <dbReference type="ChEBI" id="CHEBI:72745"/>
        <dbReference type="ChEBI" id="CHEBI:456215"/>
    </reaction>
    <physiologicalReaction direction="left-to-right" evidence="12">
        <dbReference type="Rhea" id="RHEA:36140"/>
    </physiologicalReaction>
</comment>
<keyword evidence="19" id="KW-1185">Reference proteome</keyword>
<evidence type="ECO:0000256" key="5">
    <source>
        <dbReference type="ARBA" id="ARBA00022840"/>
    </source>
</evidence>
<organism evidence="18 19">
    <name type="scientific">Alligator mississippiensis</name>
    <name type="common">American alligator</name>
    <dbReference type="NCBI Taxonomy" id="8496"/>
    <lineage>
        <taxon>Eukaryota</taxon>
        <taxon>Metazoa</taxon>
        <taxon>Chordata</taxon>
        <taxon>Craniata</taxon>
        <taxon>Vertebrata</taxon>
        <taxon>Euteleostomi</taxon>
        <taxon>Archelosauria</taxon>
        <taxon>Archosauria</taxon>
        <taxon>Crocodylia</taxon>
        <taxon>Alligatoridae</taxon>
        <taxon>Alligatorinae</taxon>
        <taxon>Alligator</taxon>
    </lineage>
</organism>
<comment type="catalytic activity">
    <reaction evidence="10">
        <text>15-hydroxy-(5Z,8Z,11Z,13E)-eicosatetraenoate + ATP + CoA = 15-hydroxy-(5Z,8Z,11Z,13E)-eicosatetraenoyl-CoA + AMP + diphosphate</text>
        <dbReference type="Rhea" id="RHEA:52116"/>
        <dbReference type="ChEBI" id="CHEBI:30616"/>
        <dbReference type="ChEBI" id="CHEBI:33019"/>
        <dbReference type="ChEBI" id="CHEBI:57287"/>
        <dbReference type="ChEBI" id="CHEBI:78832"/>
        <dbReference type="ChEBI" id="CHEBI:136409"/>
        <dbReference type="ChEBI" id="CHEBI:456215"/>
    </reaction>
    <physiologicalReaction direction="left-to-right" evidence="10">
        <dbReference type="Rhea" id="RHEA:52117"/>
    </physiologicalReaction>
</comment>
<keyword evidence="3 14" id="KW-0547">Nucleotide-binding</keyword>
<dbReference type="Pfam" id="PF00501">
    <property type="entry name" value="AMP-binding"/>
    <property type="match status" value="1"/>
</dbReference>
<evidence type="ECO:0000256" key="7">
    <source>
        <dbReference type="ARBA" id="ARBA00024469"/>
    </source>
</evidence>
<dbReference type="PANTHER" id="PTHR43272">
    <property type="entry name" value="LONG-CHAIN-FATTY-ACID--COA LIGASE"/>
    <property type="match status" value="1"/>
</dbReference>
<evidence type="ECO:0000313" key="19">
    <source>
        <dbReference type="Proteomes" id="UP000050525"/>
    </source>
</evidence>
<evidence type="ECO:0000256" key="9">
    <source>
        <dbReference type="ARBA" id="ARBA00024495"/>
    </source>
</evidence>
<evidence type="ECO:0000256" key="14">
    <source>
        <dbReference type="RuleBase" id="RU369030"/>
    </source>
</evidence>
<dbReference type="PROSITE" id="PS00455">
    <property type="entry name" value="AMP_BINDING"/>
    <property type="match status" value="1"/>
</dbReference>
<evidence type="ECO:0000256" key="13">
    <source>
        <dbReference type="ARBA" id="ARBA00049139"/>
    </source>
</evidence>
<feature type="compositionally biased region" description="Basic and acidic residues" evidence="16">
    <location>
        <begin position="907"/>
        <end position="930"/>
    </location>
</feature>
<dbReference type="EC" id="6.2.1.3" evidence="14"/>
<dbReference type="GO" id="GO:0005524">
    <property type="term" value="F:ATP binding"/>
    <property type="evidence" value="ECO:0007669"/>
    <property type="project" value="UniProtKB-KW"/>
</dbReference>
<evidence type="ECO:0000256" key="15">
    <source>
        <dbReference type="SAM" id="Coils"/>
    </source>
</evidence>
<feature type="region of interest" description="Disordered" evidence="16">
    <location>
        <begin position="877"/>
        <end position="1002"/>
    </location>
</feature>
<evidence type="ECO:0000256" key="3">
    <source>
        <dbReference type="ARBA" id="ARBA00022741"/>
    </source>
</evidence>
<protein>
    <recommendedName>
        <fullName evidence="14">Long-chain-fatty-acid--CoA ligase</fullName>
        <ecNumber evidence="14">6.2.1.3</ecNumber>
    </recommendedName>
</protein>
<comment type="similarity">
    <text evidence="1 14">Belongs to the ATP-dependent AMP-binding enzyme family.</text>
</comment>
<feature type="domain" description="AMP-dependent synthetase/ligase" evidence="17">
    <location>
        <begin position="193"/>
        <end position="596"/>
    </location>
</feature>